<name>A0A921RBI8_SORBI</name>
<reference evidence="1" key="2">
    <citation type="submission" date="2020-10" db="EMBL/GenBank/DDBJ databases">
        <authorList>
            <person name="Cooper E.A."/>
            <person name="Brenton Z.W."/>
            <person name="Flinn B.S."/>
            <person name="Jenkins J."/>
            <person name="Shu S."/>
            <person name="Flowers D."/>
            <person name="Luo F."/>
            <person name="Wang Y."/>
            <person name="Xia P."/>
            <person name="Barry K."/>
            <person name="Daum C."/>
            <person name="Lipzen A."/>
            <person name="Yoshinaga Y."/>
            <person name="Schmutz J."/>
            <person name="Saski C."/>
            <person name="Vermerris W."/>
            <person name="Kresovich S."/>
        </authorList>
    </citation>
    <scope>NUCLEOTIDE SEQUENCE</scope>
</reference>
<evidence type="ECO:0008006" key="3">
    <source>
        <dbReference type="Google" id="ProtNLM"/>
    </source>
</evidence>
<dbReference type="EMBL" id="CM027682">
    <property type="protein sequence ID" value="KAG0536912.1"/>
    <property type="molecule type" value="Genomic_DNA"/>
</dbReference>
<sequence>MWAMLSDVLGVQLGSSVDSVGKYWLSNKKNGVINAFSSATLWCLWKLRNDLCFQRMEWKSMEILYHSISGTEQNWSILYTEDKRAAIMEKTGDLRSMAWRWFWLTP</sequence>
<organism evidence="1 2">
    <name type="scientific">Sorghum bicolor</name>
    <name type="common">Sorghum</name>
    <name type="synonym">Sorghum vulgare</name>
    <dbReference type="NCBI Taxonomy" id="4558"/>
    <lineage>
        <taxon>Eukaryota</taxon>
        <taxon>Viridiplantae</taxon>
        <taxon>Streptophyta</taxon>
        <taxon>Embryophyta</taxon>
        <taxon>Tracheophyta</taxon>
        <taxon>Spermatophyta</taxon>
        <taxon>Magnoliopsida</taxon>
        <taxon>Liliopsida</taxon>
        <taxon>Poales</taxon>
        <taxon>Poaceae</taxon>
        <taxon>PACMAD clade</taxon>
        <taxon>Panicoideae</taxon>
        <taxon>Andropogonodae</taxon>
        <taxon>Andropogoneae</taxon>
        <taxon>Sorghinae</taxon>
        <taxon>Sorghum</taxon>
    </lineage>
</organism>
<dbReference type="AlphaFoldDB" id="A0A921RBI8"/>
<protein>
    <recommendedName>
        <fullName evidence="3">Reverse transcriptase zinc-binding domain-containing protein</fullName>
    </recommendedName>
</protein>
<dbReference type="Proteomes" id="UP000807115">
    <property type="component" value="Chromosome 3"/>
</dbReference>
<gene>
    <name evidence="1" type="ORF">BDA96_03G102500</name>
</gene>
<comment type="caution">
    <text evidence="1">The sequence shown here is derived from an EMBL/GenBank/DDBJ whole genome shotgun (WGS) entry which is preliminary data.</text>
</comment>
<accession>A0A921RBI8</accession>
<proteinExistence type="predicted"/>
<evidence type="ECO:0000313" key="1">
    <source>
        <dbReference type="EMBL" id="KAG0536912.1"/>
    </source>
</evidence>
<reference evidence="1" key="1">
    <citation type="journal article" date="2019" name="BMC Genomics">
        <title>A new reference genome for Sorghum bicolor reveals high levels of sequence similarity between sweet and grain genotypes: implications for the genetics of sugar metabolism.</title>
        <authorList>
            <person name="Cooper E.A."/>
            <person name="Brenton Z.W."/>
            <person name="Flinn B.S."/>
            <person name="Jenkins J."/>
            <person name="Shu S."/>
            <person name="Flowers D."/>
            <person name="Luo F."/>
            <person name="Wang Y."/>
            <person name="Xia P."/>
            <person name="Barry K."/>
            <person name="Daum C."/>
            <person name="Lipzen A."/>
            <person name="Yoshinaga Y."/>
            <person name="Schmutz J."/>
            <person name="Saski C."/>
            <person name="Vermerris W."/>
            <person name="Kresovich S."/>
        </authorList>
    </citation>
    <scope>NUCLEOTIDE SEQUENCE</scope>
</reference>
<evidence type="ECO:0000313" key="2">
    <source>
        <dbReference type="Proteomes" id="UP000807115"/>
    </source>
</evidence>